<evidence type="ECO:0000256" key="2">
    <source>
        <dbReference type="SAM" id="MobiDB-lite"/>
    </source>
</evidence>
<dbReference type="InterPro" id="IPR029062">
    <property type="entry name" value="Class_I_gatase-like"/>
</dbReference>
<dbReference type="InterPro" id="IPR052177">
    <property type="entry name" value="Divisome_Glycosyl_Hydrolase"/>
</dbReference>
<dbReference type="EMBL" id="CZCU02000156">
    <property type="protein sequence ID" value="VXD23876.1"/>
    <property type="molecule type" value="Genomic_DNA"/>
</dbReference>
<protein>
    <recommendedName>
        <fullName evidence="3">Glycosyl hydrolase-like 10 domain-containing protein</fullName>
    </recommendedName>
</protein>
<evidence type="ECO:0000259" key="3">
    <source>
        <dbReference type="Pfam" id="PF02638"/>
    </source>
</evidence>
<evidence type="ECO:0000256" key="1">
    <source>
        <dbReference type="ARBA" id="ARBA00022729"/>
    </source>
</evidence>
<dbReference type="SUPFAM" id="SSF51445">
    <property type="entry name" value="(Trans)glycosidases"/>
    <property type="match status" value="1"/>
</dbReference>
<dbReference type="PRINTS" id="PR01217">
    <property type="entry name" value="PRICHEXTENSN"/>
</dbReference>
<dbReference type="InterPro" id="IPR017853">
    <property type="entry name" value="GH"/>
</dbReference>
<keyword evidence="1" id="KW-0732">Signal</keyword>
<dbReference type="Pfam" id="PF02638">
    <property type="entry name" value="GHL10"/>
    <property type="match status" value="1"/>
</dbReference>
<accession>A0A7Z9BZ12</accession>
<name>A0A7Z9BZ12_9CYAN</name>
<reference evidence="4" key="1">
    <citation type="submission" date="2019-10" db="EMBL/GenBank/DDBJ databases">
        <authorList>
            <consortium name="Genoscope - CEA"/>
            <person name="William W."/>
        </authorList>
    </citation>
    <scope>NUCLEOTIDE SEQUENCE [LARGE SCALE GENOMIC DNA]</scope>
    <source>
        <strain evidence="4">BBR_PRJEB10992</strain>
    </source>
</reference>
<keyword evidence="5" id="KW-1185">Reference proteome</keyword>
<feature type="compositionally biased region" description="Pro residues" evidence="2">
    <location>
        <begin position="325"/>
        <end position="347"/>
    </location>
</feature>
<dbReference type="Gene3D" id="3.40.50.880">
    <property type="match status" value="1"/>
</dbReference>
<evidence type="ECO:0000313" key="5">
    <source>
        <dbReference type="Proteomes" id="UP000184550"/>
    </source>
</evidence>
<dbReference type="PANTHER" id="PTHR43405">
    <property type="entry name" value="GLYCOSYL HYDROLASE DIGH"/>
    <property type="match status" value="1"/>
</dbReference>
<proteinExistence type="predicted"/>
<organism evidence="4 5">
    <name type="scientific">Planktothrix serta PCC 8927</name>
    <dbReference type="NCBI Taxonomy" id="671068"/>
    <lineage>
        <taxon>Bacteria</taxon>
        <taxon>Bacillati</taxon>
        <taxon>Cyanobacteriota</taxon>
        <taxon>Cyanophyceae</taxon>
        <taxon>Oscillatoriophycideae</taxon>
        <taxon>Oscillatoriales</taxon>
        <taxon>Microcoleaceae</taxon>
        <taxon>Planktothrix</taxon>
    </lineage>
</organism>
<dbReference type="InterPro" id="IPR003790">
    <property type="entry name" value="GHL10"/>
</dbReference>
<dbReference type="Gene3D" id="3.20.20.80">
    <property type="entry name" value="Glycosidases"/>
    <property type="match status" value="1"/>
</dbReference>
<dbReference type="CDD" id="cd03143">
    <property type="entry name" value="A4_beta-galactosidase_middle_domain"/>
    <property type="match status" value="1"/>
</dbReference>
<dbReference type="Proteomes" id="UP000184550">
    <property type="component" value="Unassembled WGS sequence"/>
</dbReference>
<feature type="compositionally biased region" description="Pro residues" evidence="2">
    <location>
        <begin position="265"/>
        <end position="309"/>
    </location>
</feature>
<dbReference type="AlphaFoldDB" id="A0A7Z9BZ12"/>
<comment type="caution">
    <text evidence="4">The sequence shown here is derived from an EMBL/GenBank/DDBJ whole genome shotgun (WGS) entry which is preliminary data.</text>
</comment>
<sequence length="967" mass="107507">MVQRRSQTFFQQILLGTLASTILQLSIPLTSLSQANVTLGVIRDTEQLAEWNSIEQRLKASRIPYQTIDLNNIKTVADLQGIRVLFLPNTTVIKTEQAKVLQDWAKQGGQVIASGPVGERSTPLVRQLLRSILGSYWAFPLNVPAKPQIAKNRCRSRDTLCPTLTTWGPIQQNSNAVEGGVLIPTTLESYTAGIWEASGSSPAVITTQKATYLGWRWGSQSSTEVDIAWLQAAVSRHGLGATSTIPVASSPVVPPPAPVTRLVPTSPPPPPVATRPNPKPPPPVATRPNPKPEPPVATRPNPTNLPQPITPTLQQAATVPASRPVAPPIVPQVPPSAPRTTTPPPVPTRTATRTLPNTPAIPNSFIDPSEQTAPAGLVVQPGNEPIEELTAIAMRQELVDLLGRFENALIASNSGNVPINLQVASTQLMAGSGGSLTSSIFKQSDQMMTKARQVIKDFPQLVAQQNWAEARRQWLEIRQQLWQHYPTEGERLGAEIRAVWLDRGTIVKAGGEAGLAQVFDRLAAAGINTVYFETLNAGYPIYPSRVAPQQNPLIRGWNPLESAVKLAHERGIELHAWIWVFAVGNDRHNEILGQPSSFLSPVIQAHPDWVNINNYGELRNSRDRKVYLDPANREARAYILRLINEITAYNVDGLQLDYIRYPFQDPSGNYTYGYGRAGREQFQQLTGVDPVNITPKNHQLWNQWLQFKTNQVTSFVAEVSQFLKQQKPNVILSVAVFSHPEQERILKIQQQWEVWAKQGYVDLIVPMTYAMDTNRLQRITQPLTQQQRLGSALISPAIKLLNLPEIVAIDQLQSLRDLPTGGYSIFAVETIGNNLQNYFRRTQNSSAKTQPPIPYRQPFASAQARYLALKREWSFLLANEQLWIRDGELKALSTQAEDLAQTLKQLEDNPSPQTLGIAQQKLATFQKQFQISMRLQALERPYQVSSWGNRLASIEMLLRYGERRIKN</sequence>
<feature type="domain" description="Glycosyl hydrolase-like 10" evidence="3">
    <location>
        <begin position="495"/>
        <end position="780"/>
    </location>
</feature>
<gene>
    <name evidence="4" type="ORF">PL8927_790045</name>
</gene>
<dbReference type="PANTHER" id="PTHR43405:SF1">
    <property type="entry name" value="GLYCOSYL HYDROLASE DIGH"/>
    <property type="match status" value="1"/>
</dbReference>
<evidence type="ECO:0000313" key="4">
    <source>
        <dbReference type="EMBL" id="VXD23876.1"/>
    </source>
</evidence>
<feature type="region of interest" description="Disordered" evidence="2">
    <location>
        <begin position="258"/>
        <end position="358"/>
    </location>
</feature>
<dbReference type="RefSeq" id="WP_083625716.1">
    <property type="nucleotide sequence ID" value="NZ_LR734880.1"/>
</dbReference>